<dbReference type="EMBL" id="SRJC01000002">
    <property type="protein sequence ID" value="TGB02871.1"/>
    <property type="molecule type" value="Genomic_DNA"/>
</dbReference>
<dbReference type="Gene3D" id="1.10.10.10">
    <property type="entry name" value="Winged helix-like DNA-binding domain superfamily/Winged helix DNA-binding domain"/>
    <property type="match status" value="1"/>
</dbReference>
<dbReference type="AlphaFoldDB" id="A0A4Z0H1Y9"/>
<dbReference type="Proteomes" id="UP000297982">
    <property type="component" value="Unassembled WGS sequence"/>
</dbReference>
<keyword evidence="2" id="KW-1185">Reference proteome</keyword>
<sequence>MTSEKDLKEDLKRVYLLSYAISQHEQKAKKITAKVFHNIIDEETPSPVAVYQHTIRLSVHHEMYRDNPSEPLWRLPWSYRAELVLRYNCGLSLEEIASVMKEPVVQMEGILIRAEEQLLEQLEGATVEEEMQRWDRYCDDKKVLELTKRFNKKVKGTGRRKNIYSAIGALIPLFVLVSQYFSEYHVEEEPIHEVIYEELLDEGYTDIQVGSNKEQKEVNIRVVGSTETYKRLHHQLKRTANKILDAESYDDYEVEVESVAVEFKVSGVND</sequence>
<evidence type="ECO:0000313" key="2">
    <source>
        <dbReference type="Proteomes" id="UP000297982"/>
    </source>
</evidence>
<name>A0A4Z0H1Y9_9BACI</name>
<evidence type="ECO:0000313" key="1">
    <source>
        <dbReference type="EMBL" id="TGB02871.1"/>
    </source>
</evidence>
<comment type="caution">
    <text evidence="1">The sequence shown here is derived from an EMBL/GenBank/DDBJ whole genome shotgun (WGS) entry which is preliminary data.</text>
</comment>
<organism evidence="1 2">
    <name type="scientific">Halobacillus salinus</name>
    <dbReference type="NCBI Taxonomy" id="192814"/>
    <lineage>
        <taxon>Bacteria</taxon>
        <taxon>Bacillati</taxon>
        <taxon>Bacillota</taxon>
        <taxon>Bacilli</taxon>
        <taxon>Bacillales</taxon>
        <taxon>Bacillaceae</taxon>
        <taxon>Halobacillus</taxon>
    </lineage>
</organism>
<proteinExistence type="predicted"/>
<dbReference type="STRING" id="192814.GCA_900166575_02781"/>
<reference evidence="1 2" key="1">
    <citation type="journal article" date="2003" name="Int. J. Syst. Evol. Microbiol.">
        <title>Halobacillus salinus sp. nov., isolated from a salt lake on the coast of the East Sea in Korea.</title>
        <authorList>
            <person name="Yoon J.H."/>
            <person name="Kang K.H."/>
            <person name="Park Y.H."/>
        </authorList>
    </citation>
    <scope>NUCLEOTIDE SEQUENCE [LARGE SCALE GENOMIC DNA]</scope>
    <source>
        <strain evidence="1 2">HSL-3</strain>
    </source>
</reference>
<dbReference type="InterPro" id="IPR036388">
    <property type="entry name" value="WH-like_DNA-bd_sf"/>
</dbReference>
<dbReference type="RefSeq" id="WP_135327791.1">
    <property type="nucleotide sequence ID" value="NZ_SRJC01000002.1"/>
</dbReference>
<gene>
    <name evidence="1" type="ORF">E4663_12020</name>
</gene>
<accession>A0A4Z0H1Y9</accession>
<dbReference type="SUPFAM" id="SSF88659">
    <property type="entry name" value="Sigma3 and sigma4 domains of RNA polymerase sigma factors"/>
    <property type="match status" value="1"/>
</dbReference>
<dbReference type="InterPro" id="IPR013324">
    <property type="entry name" value="RNA_pol_sigma_r3/r4-like"/>
</dbReference>
<protein>
    <submittedName>
        <fullName evidence="1">Uncharacterized protein</fullName>
    </submittedName>
</protein>